<accession>R9KWE7</accession>
<protein>
    <recommendedName>
        <fullName evidence="6">Bacterial repeat domain-containing protein</fullName>
    </recommendedName>
</protein>
<organism evidence="4 5">
    <name type="scientific">Adlercreutzia caecimuris B7</name>
    <dbReference type="NCBI Taxonomy" id="1235794"/>
    <lineage>
        <taxon>Bacteria</taxon>
        <taxon>Bacillati</taxon>
        <taxon>Actinomycetota</taxon>
        <taxon>Coriobacteriia</taxon>
        <taxon>Eggerthellales</taxon>
        <taxon>Eggerthellaceae</taxon>
        <taxon>Adlercreutzia</taxon>
    </lineage>
</organism>
<comment type="subcellular location">
    <subcellularLocation>
        <location evidence="1">Cell envelope</location>
    </subcellularLocation>
</comment>
<dbReference type="RefSeq" id="WP_016309244.1">
    <property type="nucleotide sequence ID" value="NZ_KE159646.1"/>
</dbReference>
<dbReference type="InterPro" id="IPR013378">
    <property type="entry name" value="InlB-like_B-rpt"/>
</dbReference>
<reference evidence="4 5" key="1">
    <citation type="submission" date="2013-04" db="EMBL/GenBank/DDBJ databases">
        <title>The Genome Sequence of Enterorhabdus caecimuris B7.</title>
        <authorList>
            <consortium name="The Broad Institute Genomics Platform"/>
            <consortium name="The Broad Institute Genome Sequencing Center for Infectious Disease"/>
            <person name="Earl A."/>
            <person name="Xavier R."/>
            <person name="Elson C."/>
            <person name="Duck W."/>
            <person name="Walker B."/>
            <person name="Young S."/>
            <person name="Zeng Q."/>
            <person name="Gargeya S."/>
            <person name="Fitzgerald M."/>
            <person name="Haas B."/>
            <person name="Abouelleil A."/>
            <person name="Allen A.W."/>
            <person name="Alvarado L."/>
            <person name="Arachchi H.M."/>
            <person name="Berlin A.M."/>
            <person name="Chapman S.B."/>
            <person name="Gainer-Dewar J."/>
            <person name="Goldberg J."/>
            <person name="Griggs A."/>
            <person name="Gujja S."/>
            <person name="Hansen M."/>
            <person name="Howarth C."/>
            <person name="Imamovic A."/>
            <person name="Ireland A."/>
            <person name="Larimer J."/>
            <person name="McCowan C."/>
            <person name="Murphy C."/>
            <person name="Pearson M."/>
            <person name="Poon T.W."/>
            <person name="Priest M."/>
            <person name="Roberts A."/>
            <person name="Saif S."/>
            <person name="Shea T."/>
            <person name="Sisk P."/>
            <person name="Sykes S."/>
            <person name="Wortman J."/>
            <person name="Nusbaum C."/>
            <person name="Birren B."/>
        </authorList>
    </citation>
    <scope>NUCLEOTIDE SEQUENCE [LARGE SCALE GENOMIC DNA]</scope>
    <source>
        <strain evidence="4 5">B7</strain>
    </source>
</reference>
<dbReference type="Gene3D" id="2.60.40.4270">
    <property type="entry name" value="Listeria-Bacteroides repeat domain"/>
    <property type="match status" value="2"/>
</dbReference>
<feature type="chain" id="PRO_5004476149" description="Bacterial repeat domain-containing protein" evidence="3">
    <location>
        <begin position="38"/>
        <end position="310"/>
    </location>
</feature>
<dbReference type="eggNOG" id="COG4886">
    <property type="taxonomic scope" value="Bacteria"/>
</dbReference>
<dbReference type="EMBL" id="ASSY01000008">
    <property type="protein sequence ID" value="EOS50618.1"/>
    <property type="molecule type" value="Genomic_DNA"/>
</dbReference>
<evidence type="ECO:0000313" key="4">
    <source>
        <dbReference type="EMBL" id="EOS50618.1"/>
    </source>
</evidence>
<evidence type="ECO:0000256" key="3">
    <source>
        <dbReference type="SAM" id="SignalP"/>
    </source>
</evidence>
<evidence type="ECO:0000313" key="5">
    <source>
        <dbReference type="Proteomes" id="UP000014204"/>
    </source>
</evidence>
<dbReference type="AlphaFoldDB" id="R9KWE7"/>
<dbReference type="Proteomes" id="UP000014204">
    <property type="component" value="Unassembled WGS sequence"/>
</dbReference>
<keyword evidence="5" id="KW-1185">Reference proteome</keyword>
<dbReference type="GeneID" id="82190588"/>
<dbReference type="InterPro" id="IPR042229">
    <property type="entry name" value="Listeria/Bacterioides_rpt_sf"/>
</dbReference>
<proteinExistence type="predicted"/>
<evidence type="ECO:0000256" key="1">
    <source>
        <dbReference type="ARBA" id="ARBA00004196"/>
    </source>
</evidence>
<dbReference type="NCBIfam" id="TIGR02543">
    <property type="entry name" value="List_Bact_rpt"/>
    <property type="match status" value="2"/>
</dbReference>
<dbReference type="GO" id="GO:0030313">
    <property type="term" value="C:cell envelope"/>
    <property type="evidence" value="ECO:0007669"/>
    <property type="project" value="UniProtKB-SubCell"/>
</dbReference>
<comment type="caution">
    <text evidence="4">The sequence shown here is derived from an EMBL/GenBank/DDBJ whole genome shotgun (WGS) entry which is preliminary data.</text>
</comment>
<dbReference type="OrthoDB" id="3178224at2"/>
<feature type="signal peptide" evidence="3">
    <location>
        <begin position="1"/>
        <end position="37"/>
    </location>
</feature>
<name>R9KWE7_9ACTN</name>
<keyword evidence="2" id="KW-0175">Coiled coil</keyword>
<gene>
    <name evidence="4" type="ORF">C811_01032</name>
</gene>
<evidence type="ECO:0008006" key="6">
    <source>
        <dbReference type="Google" id="ProtNLM"/>
    </source>
</evidence>
<dbReference type="STRING" id="1235794.C811_01032"/>
<dbReference type="PATRIC" id="fig|1235794.3.peg.1009"/>
<dbReference type="Pfam" id="PF09479">
    <property type="entry name" value="Flg_new"/>
    <property type="match status" value="2"/>
</dbReference>
<sequence length="310" mass="34272">MTFAQKRLSVVAIATTLVLALALGGLAGGFAPEQAFADEPAADQAAAKTYTIKYKGVSGAKNTNPTQVEKGKLKLKKPSKTGYTFKGWYQGKKKITIVNVKKNLTLTAKWKAKTYKITYKNVKGTNKNAKKFTYGKDVKLKKLSKSGYTFKGWYSDKYLTKKVSKVGGKTAKNITVYAKWVQKPRNAAEKRGIKQAKTEVKKLNNQGATMMSNTLFSETGVWIDPTGKKIGCSAKLLKKASTYPTKTTNFIVKNCGINWYTQALMTANYCAGLADYGFEASDIREVTRDVLKEFGFTKGEINYALKNMKI</sequence>
<evidence type="ECO:0000256" key="2">
    <source>
        <dbReference type="SAM" id="Coils"/>
    </source>
</evidence>
<feature type="coiled-coil region" evidence="2">
    <location>
        <begin position="186"/>
        <end position="213"/>
    </location>
</feature>
<keyword evidence="3" id="KW-0732">Signal</keyword>
<dbReference type="HOGENOM" id="CLU_896397_0_0_11"/>